<dbReference type="EMBL" id="MTKT01005822">
    <property type="protein sequence ID" value="OWM63985.1"/>
    <property type="molecule type" value="Genomic_DNA"/>
</dbReference>
<comment type="similarity">
    <text evidence="1">Belongs to the carotenoid oxygenase family.</text>
</comment>
<evidence type="ECO:0000256" key="8">
    <source>
        <dbReference type="PIRSR" id="PIRSR604294-1"/>
    </source>
</evidence>
<reference evidence="11" key="1">
    <citation type="journal article" date="2017" name="Plant J.">
        <title>The pomegranate (Punica granatum L.) genome and the genomics of punicalagin biosynthesis.</title>
        <authorList>
            <person name="Qin G."/>
            <person name="Xu C."/>
            <person name="Ming R."/>
            <person name="Tang H."/>
            <person name="Guyot R."/>
            <person name="Kramer E.M."/>
            <person name="Hu Y."/>
            <person name="Yi X."/>
            <person name="Qi Y."/>
            <person name="Xu X."/>
            <person name="Gao Z."/>
            <person name="Pan H."/>
            <person name="Jian J."/>
            <person name="Tian Y."/>
            <person name="Yue Z."/>
            <person name="Xu Y."/>
        </authorList>
    </citation>
    <scope>NUCLEOTIDE SEQUENCE [LARGE SCALE GENOMIC DNA]</scope>
    <source>
        <strain evidence="11">cv. Dabenzi</strain>
    </source>
</reference>
<evidence type="ECO:0000313" key="11">
    <source>
        <dbReference type="Proteomes" id="UP000197138"/>
    </source>
</evidence>
<keyword evidence="9" id="KW-1133">Transmembrane helix</keyword>
<dbReference type="PANTHER" id="PTHR10543:SF89">
    <property type="entry name" value="CAROTENOID 9,10(9',10')-CLEAVAGE DIOXYGENASE 1"/>
    <property type="match status" value="1"/>
</dbReference>
<proteinExistence type="inferred from homology"/>
<evidence type="ECO:0000256" key="6">
    <source>
        <dbReference type="ARBA" id="ARBA00039084"/>
    </source>
</evidence>
<keyword evidence="9" id="KW-0812">Transmembrane</keyword>
<feature type="binding site" evidence="8">
    <location>
        <position position="295"/>
    </location>
    <ligand>
        <name>Fe cation</name>
        <dbReference type="ChEBI" id="CHEBI:24875"/>
        <note>catalytic</note>
    </ligand>
</feature>
<dbReference type="GO" id="GO:0010436">
    <property type="term" value="F:carotenoid dioxygenase activity"/>
    <property type="evidence" value="ECO:0007669"/>
    <property type="project" value="TreeGrafter"/>
</dbReference>
<keyword evidence="4" id="KW-0560">Oxidoreductase</keyword>
<keyword evidence="9" id="KW-0472">Membrane</keyword>
<evidence type="ECO:0000256" key="9">
    <source>
        <dbReference type="SAM" id="Phobius"/>
    </source>
</evidence>
<sequence length="514" mass="58040">MAGEVEEEKKLSHDGRAIPGIVALNPKPSKGFTSKAIDYIEELIVKLMYGPPRPLHYLSGNFGPVPTETPPVTDLPITGHLPECLNGEFVRVGPNAKFAPVAGYHWFDGDGMIHGLRIKKGKATYVSRFAKTSKLKQEEFFGGAKFVKPTCWFRVLIAMPLLRTGDLKGLFGLLMIKLQILRAKLKVLDVSYGTGKANTALVYHHGKLLALQELDKPYALKVLEDGDLETLGMMDYDKRLVHAFSAHPKVDPVTGEMFTFGRAKTPPYVTYRVISKEGFMHDPVPITIPESVLMHDFAITENYAIFMDLPLCFRPKSMVKENKLAYAFDATKKARFGVLPRYAKNELQIRWFELPNCFIFHNANAWEEEDEVVLITCRIQDPDLEMLNNSINEKVKHYQTELYEMRFNMKTGLASQKKLSESAVEFPRINETYTGRKSYVNVIDAKTMSADPVAVVDLPSRVPYGFHALFVTEVRTNLILLVFAFNELLSAVSIAFTIFMLSLLVFTIFTRSFS</sequence>
<comment type="cofactor">
    <cofactor evidence="8">
        <name>Fe(2+)</name>
        <dbReference type="ChEBI" id="CHEBI:29033"/>
    </cofactor>
    <text evidence="8">Binds 1 Fe(2+) ion per subunit.</text>
</comment>
<dbReference type="PANTHER" id="PTHR10543">
    <property type="entry name" value="BETA-CAROTENE DIOXYGENASE"/>
    <property type="match status" value="1"/>
</dbReference>
<dbReference type="GO" id="GO:0046872">
    <property type="term" value="F:metal ion binding"/>
    <property type="evidence" value="ECO:0007669"/>
    <property type="project" value="UniProtKB-KW"/>
</dbReference>
<evidence type="ECO:0000256" key="4">
    <source>
        <dbReference type="ARBA" id="ARBA00023002"/>
    </source>
</evidence>
<evidence type="ECO:0000256" key="1">
    <source>
        <dbReference type="ARBA" id="ARBA00006787"/>
    </source>
</evidence>
<evidence type="ECO:0000256" key="3">
    <source>
        <dbReference type="ARBA" id="ARBA00022964"/>
    </source>
</evidence>
<evidence type="ECO:0000256" key="5">
    <source>
        <dbReference type="ARBA" id="ARBA00023004"/>
    </source>
</evidence>
<feature type="transmembrane region" description="Helical" evidence="9">
    <location>
        <begin position="488"/>
        <end position="509"/>
    </location>
</feature>
<feature type="binding site" evidence="8">
    <location>
        <position position="247"/>
    </location>
    <ligand>
        <name>Fe cation</name>
        <dbReference type="ChEBI" id="CHEBI:24875"/>
        <note>catalytic</note>
    </ligand>
</feature>
<dbReference type="EC" id="1.14.99.n4" evidence="6"/>
<protein>
    <recommendedName>
        <fullName evidence="6">carotenoid 9,10-dioxygenase</fullName>
        <ecNumber evidence="6">1.14.99.n4</ecNumber>
    </recommendedName>
</protein>
<accession>A0A218VU10</accession>
<evidence type="ECO:0000313" key="10">
    <source>
        <dbReference type="EMBL" id="OWM63985.1"/>
    </source>
</evidence>
<organism evidence="10 11">
    <name type="scientific">Punica granatum</name>
    <name type="common">Pomegranate</name>
    <dbReference type="NCBI Taxonomy" id="22663"/>
    <lineage>
        <taxon>Eukaryota</taxon>
        <taxon>Viridiplantae</taxon>
        <taxon>Streptophyta</taxon>
        <taxon>Embryophyta</taxon>
        <taxon>Tracheophyta</taxon>
        <taxon>Spermatophyta</taxon>
        <taxon>Magnoliopsida</taxon>
        <taxon>eudicotyledons</taxon>
        <taxon>Gunneridae</taxon>
        <taxon>Pentapetalae</taxon>
        <taxon>rosids</taxon>
        <taxon>malvids</taxon>
        <taxon>Myrtales</taxon>
        <taxon>Lythraceae</taxon>
        <taxon>Punica</taxon>
    </lineage>
</organism>
<dbReference type="Proteomes" id="UP000197138">
    <property type="component" value="Unassembled WGS sequence"/>
</dbReference>
<dbReference type="Pfam" id="PF03055">
    <property type="entry name" value="RPE65"/>
    <property type="match status" value="1"/>
</dbReference>
<evidence type="ECO:0000256" key="2">
    <source>
        <dbReference type="ARBA" id="ARBA00022723"/>
    </source>
</evidence>
<feature type="binding site" evidence="8">
    <location>
        <position position="361"/>
    </location>
    <ligand>
        <name>Fe cation</name>
        <dbReference type="ChEBI" id="CHEBI:24875"/>
        <note>catalytic</note>
    </ligand>
</feature>
<keyword evidence="2 8" id="KW-0479">Metal-binding</keyword>
<comment type="caution">
    <text evidence="10">The sequence shown here is derived from an EMBL/GenBank/DDBJ whole genome shotgun (WGS) entry which is preliminary data.</text>
</comment>
<dbReference type="GO" id="GO:0016121">
    <property type="term" value="P:carotene catabolic process"/>
    <property type="evidence" value="ECO:0007669"/>
    <property type="project" value="TreeGrafter"/>
</dbReference>
<dbReference type="AlphaFoldDB" id="A0A218VU10"/>
<comment type="catalytic activity">
    <reaction evidence="7">
        <text>all-trans-zeaxanthin + 2 O2 = 4,9-dimethyldodeca-2,4,6,8,10-pentaenedial + 2 (3R)-hydroxy-beta-ionone</text>
        <dbReference type="Rhea" id="RHEA:26393"/>
        <dbReference type="ChEBI" id="CHEBI:15379"/>
        <dbReference type="ChEBI" id="CHEBI:27547"/>
        <dbReference type="ChEBI" id="CHEBI:53171"/>
        <dbReference type="ChEBI" id="CHEBI:53173"/>
        <dbReference type="EC" id="1.14.99.n4"/>
    </reaction>
</comment>
<dbReference type="GO" id="GO:0009570">
    <property type="term" value="C:chloroplast stroma"/>
    <property type="evidence" value="ECO:0007669"/>
    <property type="project" value="TreeGrafter"/>
</dbReference>
<keyword evidence="5 8" id="KW-0408">Iron</keyword>
<evidence type="ECO:0000256" key="7">
    <source>
        <dbReference type="ARBA" id="ARBA00048709"/>
    </source>
</evidence>
<gene>
    <name evidence="10" type="ORF">CDL15_Pgr012026</name>
</gene>
<name>A0A218VU10_PUNGR</name>
<dbReference type="InterPro" id="IPR004294">
    <property type="entry name" value="Carotenoid_Oase"/>
</dbReference>
<keyword evidence="3" id="KW-0223">Dioxygenase</keyword>